<comment type="caution">
    <text evidence="2">The sequence shown here is derived from an EMBL/GenBank/DDBJ whole genome shotgun (WGS) entry which is preliminary data.</text>
</comment>
<reference evidence="2" key="1">
    <citation type="submission" date="2021-01" db="EMBL/GenBank/DDBJ databases">
        <authorList>
            <consortium name="Genoscope - CEA"/>
            <person name="William W."/>
        </authorList>
    </citation>
    <scope>NUCLEOTIDE SEQUENCE</scope>
</reference>
<dbReference type="EMBL" id="CAJJDN010000003">
    <property type="protein sequence ID" value="CAD8048560.1"/>
    <property type="molecule type" value="Genomic_DNA"/>
</dbReference>
<name>A0A8S1JZN2_9CILI</name>
<dbReference type="OrthoDB" id="305838at2759"/>
<evidence type="ECO:0000313" key="3">
    <source>
        <dbReference type="Proteomes" id="UP000692954"/>
    </source>
</evidence>
<proteinExistence type="predicted"/>
<evidence type="ECO:0000313" key="2">
    <source>
        <dbReference type="EMBL" id="CAD8048560.1"/>
    </source>
</evidence>
<feature type="coiled-coil region" evidence="1">
    <location>
        <begin position="138"/>
        <end position="200"/>
    </location>
</feature>
<evidence type="ECO:0000256" key="1">
    <source>
        <dbReference type="SAM" id="Coils"/>
    </source>
</evidence>
<protein>
    <submittedName>
        <fullName evidence="2">Uncharacterized protein</fullName>
    </submittedName>
</protein>
<dbReference type="Proteomes" id="UP000692954">
    <property type="component" value="Unassembled WGS sequence"/>
</dbReference>
<keyword evidence="3" id="KW-1185">Reference proteome</keyword>
<gene>
    <name evidence="2" type="ORF">PSON_ATCC_30995.1.T0030301</name>
</gene>
<sequence length="268" mass="32168">MILNFDMNCQAQQQGQKSEKGTITQDIQKERQFIIQTWKSQNIQKQKIICQQDNIQTPRNNAKKQILFGHKKSINLTSERSTQMSTETELFNDKIIVENQERMQILQKLQNIRLQNVIMKSKTKSSNDLYKEYQQEQNKKLETQKVILSEKLRFCQNEMDQQKQSLLNSEMNLQENQKELEVLKEQLQFVKDSILQIKNQNINRTKEITCKMQLNQMKEKQLLIQIVQYIESLQDQYNNHLYEFKDYLLLLKLNINSIRLDQEYDINQ</sequence>
<keyword evidence="1" id="KW-0175">Coiled coil</keyword>
<organism evidence="2 3">
    <name type="scientific">Paramecium sonneborni</name>
    <dbReference type="NCBI Taxonomy" id="65129"/>
    <lineage>
        <taxon>Eukaryota</taxon>
        <taxon>Sar</taxon>
        <taxon>Alveolata</taxon>
        <taxon>Ciliophora</taxon>
        <taxon>Intramacronucleata</taxon>
        <taxon>Oligohymenophorea</taxon>
        <taxon>Peniculida</taxon>
        <taxon>Parameciidae</taxon>
        <taxon>Paramecium</taxon>
    </lineage>
</organism>
<accession>A0A8S1JZN2</accession>
<dbReference type="AlphaFoldDB" id="A0A8S1JZN2"/>